<dbReference type="AlphaFoldDB" id="A0A401XM23"/>
<comment type="caution">
    <text evidence="1">The sequence shown here is derived from an EMBL/GenBank/DDBJ whole genome shotgun (WGS) entry which is preliminary data.</text>
</comment>
<evidence type="ECO:0000313" key="2">
    <source>
        <dbReference type="Proteomes" id="UP000286715"/>
    </source>
</evidence>
<sequence length="63" mass="7517">MFKEKFRKVKFKCFFNSVIKSMALKSSDSICTYKNVSIEMVFEWKKYKIKPSIIVEIILSNIE</sequence>
<gene>
    <name evidence="1" type="ORF">JCM31826_15420</name>
</gene>
<organism evidence="1 2">
    <name type="scientific">Thermaurantimonas aggregans</name>
    <dbReference type="NCBI Taxonomy" id="2173829"/>
    <lineage>
        <taxon>Bacteria</taxon>
        <taxon>Pseudomonadati</taxon>
        <taxon>Bacteroidota</taxon>
        <taxon>Flavobacteriia</taxon>
        <taxon>Flavobacteriales</taxon>
        <taxon>Schleiferiaceae</taxon>
        <taxon>Thermaurantimonas</taxon>
    </lineage>
</organism>
<protein>
    <submittedName>
        <fullName evidence="1">Uncharacterized protein</fullName>
    </submittedName>
</protein>
<dbReference type="Proteomes" id="UP000286715">
    <property type="component" value="Unassembled WGS sequence"/>
</dbReference>
<evidence type="ECO:0000313" key="1">
    <source>
        <dbReference type="EMBL" id="GCD78060.1"/>
    </source>
</evidence>
<dbReference type="EMBL" id="BHZE01000015">
    <property type="protein sequence ID" value="GCD78060.1"/>
    <property type="molecule type" value="Genomic_DNA"/>
</dbReference>
<proteinExistence type="predicted"/>
<keyword evidence="2" id="KW-1185">Reference proteome</keyword>
<name>A0A401XM23_9FLAO</name>
<accession>A0A401XM23</accession>
<reference evidence="1 2" key="1">
    <citation type="submission" date="2018-11" db="EMBL/GenBank/DDBJ databases">
        <title>Schleiferia aggregans sp. nov., a moderately thermophilic heterotrophic bacterium isolated from microbial mats at a terrestrial hot spring.</title>
        <authorList>
            <person name="Iino T."/>
            <person name="Ohkuma M."/>
            <person name="Haruta S."/>
        </authorList>
    </citation>
    <scope>NUCLEOTIDE SEQUENCE [LARGE SCALE GENOMIC DNA]</scope>
    <source>
        <strain evidence="1 2">LA</strain>
    </source>
</reference>